<keyword evidence="9" id="KW-0472">Membrane</keyword>
<dbReference type="GO" id="GO:0005524">
    <property type="term" value="F:ATP binding"/>
    <property type="evidence" value="ECO:0007669"/>
    <property type="project" value="UniProtKB-UniRule"/>
</dbReference>
<dbReference type="SMART" id="SM00220">
    <property type="entry name" value="S_TKc"/>
    <property type="match status" value="1"/>
</dbReference>
<dbReference type="PROSITE" id="PS50011">
    <property type="entry name" value="PROTEIN_KINASE_DOM"/>
    <property type="match status" value="1"/>
</dbReference>
<evidence type="ECO:0000256" key="4">
    <source>
        <dbReference type="ARBA" id="ARBA00022527"/>
    </source>
</evidence>
<comment type="caution">
    <text evidence="13">The sequence shown here is derived from an EMBL/GenBank/DDBJ whole genome shotgun (WGS) entry which is preliminary data.</text>
</comment>
<dbReference type="Gene3D" id="1.10.510.10">
    <property type="entry name" value="Transferase(Phosphotransferase) domain 1"/>
    <property type="match status" value="1"/>
</dbReference>
<protein>
    <recommendedName>
        <fullName evidence="12">Protein kinase domain-containing protein</fullName>
    </recommendedName>
</protein>
<evidence type="ECO:0000256" key="9">
    <source>
        <dbReference type="ARBA" id="ARBA00023136"/>
    </source>
</evidence>
<keyword evidence="8 11" id="KW-0067">ATP-binding</keyword>
<proteinExistence type="inferred from homology"/>
<name>A0A9R1WNR8_LACSA</name>
<evidence type="ECO:0000256" key="5">
    <source>
        <dbReference type="ARBA" id="ARBA00022679"/>
    </source>
</evidence>
<keyword evidence="7" id="KW-0418">Kinase</keyword>
<dbReference type="InterPro" id="IPR008271">
    <property type="entry name" value="Ser/Thr_kinase_AS"/>
</dbReference>
<evidence type="ECO:0000256" key="3">
    <source>
        <dbReference type="ARBA" id="ARBA00022475"/>
    </source>
</evidence>
<evidence type="ECO:0000256" key="2">
    <source>
        <dbReference type="ARBA" id="ARBA00008684"/>
    </source>
</evidence>
<gene>
    <name evidence="13" type="ORF">LSAT_V11C900460270</name>
</gene>
<dbReference type="EMBL" id="NBSK02000009">
    <property type="protein sequence ID" value="KAJ0186010.1"/>
    <property type="molecule type" value="Genomic_DNA"/>
</dbReference>
<dbReference type="AlphaFoldDB" id="A0A9R1WNR8"/>
<keyword evidence="14" id="KW-1185">Reference proteome</keyword>
<keyword evidence="5" id="KW-0808">Transferase</keyword>
<evidence type="ECO:0000256" key="11">
    <source>
        <dbReference type="PROSITE-ProRule" id="PRU10141"/>
    </source>
</evidence>
<evidence type="ECO:0000313" key="13">
    <source>
        <dbReference type="EMBL" id="KAJ0186010.1"/>
    </source>
</evidence>
<feature type="domain" description="Protein kinase" evidence="12">
    <location>
        <begin position="265"/>
        <end position="547"/>
    </location>
</feature>
<dbReference type="InterPro" id="IPR011009">
    <property type="entry name" value="Kinase-like_dom_sf"/>
</dbReference>
<sequence>MALQGIESGTQGKKRSMNCFPCFSSEESTERKKRNMNCFSCFQAREATRGKAQKANCFSCFQTQKSTQAKKDATQERTPKMGCFSCFPKKKSIQEKTPNANCFTAEVNEGSAEIKKQNMKCFWCFPRHEKKDSMQGKKRNRSYLSCFPTHVKKDPTQGKRRNMIRFPCFATRWKRRTNRLRRFGQCHCLPFPLSKYCFPLGAIKPKLFNDLPPYNKNKDSGELQGHDVSPKRAKKVKVDIKDQDNKNLSAKIFTFKELATATKNFKEECILGEGGFGRVYKGKLEKTGKVVAIKQLNPEGKQGNKEFLVEVMMLSHLSHPHLVNLVGYCADGEQRLLVYEYMRAGSLENHLLDLPRGKRPLDWTTRMKVALHAAKGLEYLHETNNPPIIYRDLKSSNILLDKDFNAKLSDFGLARIGPVGEKTHVSSRVMGTFGYCAPEYQKTGRLTVKSDIYSYGVVLLELITGRRAVDLTRDTEELHLVQWVEPKIRDPHKYAEVVDPLLQGKYPQSDLSQVLAIAAMCLGVNAPLRPPMSDVVAVLDSLVHDSIHHSYD</sequence>
<dbReference type="FunFam" id="3.30.200.20:FF:000266">
    <property type="entry name" value="probable serine/threonine-protein kinase RLCKVII"/>
    <property type="match status" value="1"/>
</dbReference>
<dbReference type="PANTHER" id="PTHR47985:SF69">
    <property type="entry name" value="CONCANAVALIN A-LIKE LECTIN_GLUCANASE DOMAIN, SERINE_THREONINE-PROTEIN KINASE UNC-51-RELATED"/>
    <property type="match status" value="1"/>
</dbReference>
<dbReference type="PROSITE" id="PS00108">
    <property type="entry name" value="PROTEIN_KINASE_ST"/>
    <property type="match status" value="1"/>
</dbReference>
<reference evidence="13 14" key="1">
    <citation type="journal article" date="2017" name="Nat. Commun.">
        <title>Genome assembly with in vitro proximity ligation data and whole-genome triplication in lettuce.</title>
        <authorList>
            <person name="Reyes-Chin-Wo S."/>
            <person name="Wang Z."/>
            <person name="Yang X."/>
            <person name="Kozik A."/>
            <person name="Arikit S."/>
            <person name="Song C."/>
            <person name="Xia L."/>
            <person name="Froenicke L."/>
            <person name="Lavelle D.O."/>
            <person name="Truco M.J."/>
            <person name="Xia R."/>
            <person name="Zhu S."/>
            <person name="Xu C."/>
            <person name="Xu H."/>
            <person name="Xu X."/>
            <person name="Cox K."/>
            <person name="Korf I."/>
            <person name="Meyers B.C."/>
            <person name="Michelmore R.W."/>
        </authorList>
    </citation>
    <scope>NUCLEOTIDE SEQUENCE [LARGE SCALE GENOMIC DNA]</scope>
    <source>
        <strain evidence="14">cv. Salinas</strain>
        <tissue evidence="13">Seedlings</tissue>
    </source>
</reference>
<evidence type="ECO:0000256" key="1">
    <source>
        <dbReference type="ARBA" id="ARBA00004193"/>
    </source>
</evidence>
<feature type="binding site" evidence="11">
    <location>
        <position position="294"/>
    </location>
    <ligand>
        <name>ATP</name>
        <dbReference type="ChEBI" id="CHEBI:30616"/>
    </ligand>
</feature>
<evidence type="ECO:0000256" key="7">
    <source>
        <dbReference type="ARBA" id="ARBA00022777"/>
    </source>
</evidence>
<comment type="similarity">
    <text evidence="2">Belongs to the protein kinase superfamily. Ser/Thr protein kinase family.</text>
</comment>
<dbReference type="GO" id="GO:0090404">
    <property type="term" value="C:pollen tube tip"/>
    <property type="evidence" value="ECO:0007669"/>
    <property type="project" value="UniProtKB-ARBA"/>
</dbReference>
<dbReference type="Gene3D" id="3.30.200.20">
    <property type="entry name" value="Phosphorylase Kinase, domain 1"/>
    <property type="match status" value="1"/>
</dbReference>
<organism evidence="13 14">
    <name type="scientific">Lactuca sativa</name>
    <name type="common">Garden lettuce</name>
    <dbReference type="NCBI Taxonomy" id="4236"/>
    <lineage>
        <taxon>Eukaryota</taxon>
        <taxon>Viridiplantae</taxon>
        <taxon>Streptophyta</taxon>
        <taxon>Embryophyta</taxon>
        <taxon>Tracheophyta</taxon>
        <taxon>Spermatophyta</taxon>
        <taxon>Magnoliopsida</taxon>
        <taxon>eudicotyledons</taxon>
        <taxon>Gunneridae</taxon>
        <taxon>Pentapetalae</taxon>
        <taxon>asterids</taxon>
        <taxon>campanulids</taxon>
        <taxon>Asterales</taxon>
        <taxon>Asteraceae</taxon>
        <taxon>Cichorioideae</taxon>
        <taxon>Cichorieae</taxon>
        <taxon>Lactucinae</taxon>
        <taxon>Lactuca</taxon>
    </lineage>
</organism>
<keyword evidence="3" id="KW-1003">Cell membrane</keyword>
<evidence type="ECO:0000256" key="8">
    <source>
        <dbReference type="ARBA" id="ARBA00022840"/>
    </source>
</evidence>
<dbReference type="PROSITE" id="PS00107">
    <property type="entry name" value="PROTEIN_KINASE_ATP"/>
    <property type="match status" value="1"/>
</dbReference>
<evidence type="ECO:0000313" key="14">
    <source>
        <dbReference type="Proteomes" id="UP000235145"/>
    </source>
</evidence>
<keyword evidence="6 11" id="KW-0547">Nucleotide-binding</keyword>
<dbReference type="Pfam" id="PF00069">
    <property type="entry name" value="Pkinase"/>
    <property type="match status" value="1"/>
</dbReference>
<keyword evidence="10" id="KW-0449">Lipoprotein</keyword>
<dbReference type="PANTHER" id="PTHR47985">
    <property type="entry name" value="OS07G0668900 PROTEIN"/>
    <property type="match status" value="1"/>
</dbReference>
<dbReference type="SUPFAM" id="SSF56112">
    <property type="entry name" value="Protein kinase-like (PK-like)"/>
    <property type="match status" value="1"/>
</dbReference>
<dbReference type="GO" id="GO:0004674">
    <property type="term" value="F:protein serine/threonine kinase activity"/>
    <property type="evidence" value="ECO:0007669"/>
    <property type="project" value="UniProtKB-KW"/>
</dbReference>
<keyword evidence="4" id="KW-0723">Serine/threonine-protein kinase</keyword>
<dbReference type="CDD" id="cd14066">
    <property type="entry name" value="STKc_IRAK"/>
    <property type="match status" value="1"/>
</dbReference>
<dbReference type="InterPro" id="IPR000719">
    <property type="entry name" value="Prot_kinase_dom"/>
</dbReference>
<dbReference type="FunFam" id="1.10.510.10:FF:000032">
    <property type="entry name" value="Serine/threonine-protein kinase PBS1"/>
    <property type="match status" value="1"/>
</dbReference>
<comment type="subcellular location">
    <subcellularLocation>
        <location evidence="1">Cell membrane</location>
        <topology evidence="1">Lipid-anchor</topology>
    </subcellularLocation>
</comment>
<dbReference type="GO" id="GO:0004672">
    <property type="term" value="F:protein kinase activity"/>
    <property type="evidence" value="ECO:0000318"/>
    <property type="project" value="GO_Central"/>
</dbReference>
<evidence type="ECO:0000259" key="12">
    <source>
        <dbReference type="PROSITE" id="PS50011"/>
    </source>
</evidence>
<dbReference type="GO" id="GO:0010183">
    <property type="term" value="P:pollen tube guidance"/>
    <property type="evidence" value="ECO:0007669"/>
    <property type="project" value="UniProtKB-ARBA"/>
</dbReference>
<accession>A0A9R1WNR8</accession>
<dbReference type="Proteomes" id="UP000235145">
    <property type="component" value="Unassembled WGS sequence"/>
</dbReference>
<evidence type="ECO:0000256" key="6">
    <source>
        <dbReference type="ARBA" id="ARBA00022741"/>
    </source>
</evidence>
<dbReference type="InterPro" id="IPR017441">
    <property type="entry name" value="Protein_kinase_ATP_BS"/>
</dbReference>
<evidence type="ECO:0000256" key="10">
    <source>
        <dbReference type="ARBA" id="ARBA00023288"/>
    </source>
</evidence>
<dbReference type="GO" id="GO:0005886">
    <property type="term" value="C:plasma membrane"/>
    <property type="evidence" value="ECO:0000318"/>
    <property type="project" value="GO_Central"/>
</dbReference>